<dbReference type="GO" id="GO:0016592">
    <property type="term" value="C:mediator complex"/>
    <property type="evidence" value="ECO:0007669"/>
    <property type="project" value="InterPro"/>
</dbReference>
<keyword evidence="5" id="KW-0539">Nucleus</keyword>
<gene>
    <name evidence="6" type="ORF">NADFUDRAFT_53050</name>
</gene>
<evidence type="ECO:0000256" key="3">
    <source>
        <dbReference type="ARBA" id="ARBA00023015"/>
    </source>
</evidence>
<evidence type="ECO:0008006" key="8">
    <source>
        <dbReference type="Google" id="ProtNLM"/>
    </source>
</evidence>
<protein>
    <recommendedName>
        <fullName evidence="8">Mediator of RNA polymerase II transcription subunit 22</fullName>
    </recommendedName>
</protein>
<accession>A0A1E3PFI6</accession>
<sequence>MSKISQRSVTLLQRVDTATGNLLTKYSELIDLASTSGGKDQGTVASETLQIETNATTIVRSIEDLLFVTRSLKEAWILGRVRPAPAIGAAFDELDDVIECEETKDLEPMLDQEDNLTDSLKPVSLSKREKADLLLDEILSGS</sequence>
<keyword evidence="4" id="KW-0804">Transcription</keyword>
<evidence type="ECO:0000313" key="7">
    <source>
        <dbReference type="Proteomes" id="UP000095009"/>
    </source>
</evidence>
<dbReference type="Pfam" id="PF06179">
    <property type="entry name" value="Med22"/>
    <property type="match status" value="1"/>
</dbReference>
<reference evidence="6 7" key="1">
    <citation type="journal article" date="2016" name="Proc. Natl. Acad. Sci. U.S.A.">
        <title>Comparative genomics of biotechnologically important yeasts.</title>
        <authorList>
            <person name="Riley R."/>
            <person name="Haridas S."/>
            <person name="Wolfe K.H."/>
            <person name="Lopes M.R."/>
            <person name="Hittinger C.T."/>
            <person name="Goeker M."/>
            <person name="Salamov A.A."/>
            <person name="Wisecaver J.H."/>
            <person name="Long T.M."/>
            <person name="Calvey C.H."/>
            <person name="Aerts A.L."/>
            <person name="Barry K.W."/>
            <person name="Choi C."/>
            <person name="Clum A."/>
            <person name="Coughlan A.Y."/>
            <person name="Deshpande S."/>
            <person name="Douglass A.P."/>
            <person name="Hanson S.J."/>
            <person name="Klenk H.-P."/>
            <person name="LaButti K.M."/>
            <person name="Lapidus A."/>
            <person name="Lindquist E.A."/>
            <person name="Lipzen A.M."/>
            <person name="Meier-Kolthoff J.P."/>
            <person name="Ohm R.A."/>
            <person name="Otillar R.P."/>
            <person name="Pangilinan J.L."/>
            <person name="Peng Y."/>
            <person name="Rokas A."/>
            <person name="Rosa C.A."/>
            <person name="Scheuner C."/>
            <person name="Sibirny A.A."/>
            <person name="Slot J.C."/>
            <person name="Stielow J.B."/>
            <person name="Sun H."/>
            <person name="Kurtzman C.P."/>
            <person name="Blackwell M."/>
            <person name="Grigoriev I.V."/>
            <person name="Jeffries T.W."/>
        </authorList>
    </citation>
    <scope>NUCLEOTIDE SEQUENCE [LARGE SCALE GENOMIC DNA]</scope>
    <source>
        <strain evidence="6 7">DSM 6958</strain>
    </source>
</reference>
<keyword evidence="3" id="KW-0805">Transcription regulation</keyword>
<dbReference type="PANTHER" id="PTHR12434">
    <property type="entry name" value="MEDIATOR OF RNA POLYMERASE II TRANSCRIPTION SUBUNIT 22"/>
    <property type="match status" value="1"/>
</dbReference>
<dbReference type="OrthoDB" id="203279at2759"/>
<dbReference type="Proteomes" id="UP000095009">
    <property type="component" value="Unassembled WGS sequence"/>
</dbReference>
<dbReference type="AlphaFoldDB" id="A0A1E3PFI6"/>
<dbReference type="Gene3D" id="6.10.280.160">
    <property type="entry name" value="Mediator of RNA polymerase II transcription subunit 22"/>
    <property type="match status" value="1"/>
</dbReference>
<evidence type="ECO:0000256" key="1">
    <source>
        <dbReference type="ARBA" id="ARBA00004123"/>
    </source>
</evidence>
<evidence type="ECO:0000313" key="6">
    <source>
        <dbReference type="EMBL" id="ODQ64070.1"/>
    </source>
</evidence>
<keyword evidence="7" id="KW-1185">Reference proteome</keyword>
<dbReference type="EMBL" id="KV454413">
    <property type="protein sequence ID" value="ODQ64070.1"/>
    <property type="molecule type" value="Genomic_DNA"/>
</dbReference>
<comment type="subcellular location">
    <subcellularLocation>
        <location evidence="1">Nucleus</location>
    </subcellularLocation>
</comment>
<dbReference type="STRING" id="857566.A0A1E3PFI6"/>
<evidence type="ECO:0000256" key="5">
    <source>
        <dbReference type="ARBA" id="ARBA00023242"/>
    </source>
</evidence>
<dbReference type="PANTHER" id="PTHR12434:SF6">
    <property type="entry name" value="MEDIATOR OF RNA POLYMERASE II TRANSCRIPTION SUBUNIT 22"/>
    <property type="match status" value="1"/>
</dbReference>
<proteinExistence type="inferred from homology"/>
<name>A0A1E3PFI6_9ASCO</name>
<dbReference type="GO" id="GO:0006357">
    <property type="term" value="P:regulation of transcription by RNA polymerase II"/>
    <property type="evidence" value="ECO:0007669"/>
    <property type="project" value="InterPro"/>
</dbReference>
<organism evidence="6 7">
    <name type="scientific">Nadsonia fulvescens var. elongata DSM 6958</name>
    <dbReference type="NCBI Taxonomy" id="857566"/>
    <lineage>
        <taxon>Eukaryota</taxon>
        <taxon>Fungi</taxon>
        <taxon>Dikarya</taxon>
        <taxon>Ascomycota</taxon>
        <taxon>Saccharomycotina</taxon>
        <taxon>Dipodascomycetes</taxon>
        <taxon>Dipodascales</taxon>
        <taxon>Dipodascales incertae sedis</taxon>
        <taxon>Nadsonia</taxon>
    </lineage>
</organism>
<dbReference type="GO" id="GO:0003712">
    <property type="term" value="F:transcription coregulator activity"/>
    <property type="evidence" value="ECO:0007669"/>
    <property type="project" value="InterPro"/>
</dbReference>
<dbReference type="InterPro" id="IPR009332">
    <property type="entry name" value="Med22"/>
</dbReference>
<comment type="similarity">
    <text evidence="2">Belongs to the Mediator complex subunit 22 family.</text>
</comment>
<evidence type="ECO:0000256" key="2">
    <source>
        <dbReference type="ARBA" id="ARBA00005942"/>
    </source>
</evidence>
<evidence type="ECO:0000256" key="4">
    <source>
        <dbReference type="ARBA" id="ARBA00023163"/>
    </source>
</evidence>